<feature type="domain" description="MOSC" evidence="1">
    <location>
        <begin position="28"/>
        <end position="153"/>
    </location>
</feature>
<evidence type="ECO:0000259" key="1">
    <source>
        <dbReference type="PROSITE" id="PS51340"/>
    </source>
</evidence>
<dbReference type="EMBL" id="FNQE01000010">
    <property type="protein sequence ID" value="SDY88709.1"/>
    <property type="molecule type" value="Genomic_DNA"/>
</dbReference>
<protein>
    <submittedName>
        <fullName evidence="2">MOSC domain</fullName>
    </submittedName>
</protein>
<dbReference type="GO" id="GO:0030151">
    <property type="term" value="F:molybdenum ion binding"/>
    <property type="evidence" value="ECO:0007669"/>
    <property type="project" value="InterPro"/>
</dbReference>
<gene>
    <name evidence="2" type="ORF">SAMN05660462_01145</name>
</gene>
<organism evidence="2 3">
    <name type="scientific">Proteiniborus ethanoligenes</name>
    <dbReference type="NCBI Taxonomy" id="415015"/>
    <lineage>
        <taxon>Bacteria</taxon>
        <taxon>Bacillati</taxon>
        <taxon>Bacillota</taxon>
        <taxon>Clostridia</taxon>
        <taxon>Eubacteriales</taxon>
        <taxon>Proteiniborus</taxon>
    </lineage>
</organism>
<dbReference type="InterPro" id="IPR011037">
    <property type="entry name" value="Pyrv_Knase-like_insert_dom_sf"/>
</dbReference>
<dbReference type="Pfam" id="PF03473">
    <property type="entry name" value="MOSC"/>
    <property type="match status" value="1"/>
</dbReference>
<dbReference type="AlphaFoldDB" id="A0A1H3NKG9"/>
<sequence length="157" mass="17611">MEEAQGKYNLNGQVVDIWISKEKGTPRVGVREALLKENHGIVGDVNSGDNDRQVTLLTKECREKVKKLNLKGLCTDRFHENITVENIDLCNLYTGQRICLGETVHEITQIGKKCFSECNIVKNGETCPLSREVVFTKVIKGGVVKKGDIVYKKEVAY</sequence>
<dbReference type="Proteomes" id="UP000198625">
    <property type="component" value="Unassembled WGS sequence"/>
</dbReference>
<name>A0A1H3NKG9_9FIRM</name>
<dbReference type="GO" id="GO:0003824">
    <property type="term" value="F:catalytic activity"/>
    <property type="evidence" value="ECO:0007669"/>
    <property type="project" value="InterPro"/>
</dbReference>
<dbReference type="InterPro" id="IPR005302">
    <property type="entry name" value="MoCF_Sase_C"/>
</dbReference>
<accession>A0A1H3NKG9</accession>
<dbReference type="GO" id="GO:0030170">
    <property type="term" value="F:pyridoxal phosphate binding"/>
    <property type="evidence" value="ECO:0007669"/>
    <property type="project" value="InterPro"/>
</dbReference>
<reference evidence="2 3" key="1">
    <citation type="submission" date="2016-10" db="EMBL/GenBank/DDBJ databases">
        <authorList>
            <person name="de Groot N.N."/>
        </authorList>
    </citation>
    <scope>NUCLEOTIDE SEQUENCE [LARGE SCALE GENOMIC DNA]</scope>
    <source>
        <strain evidence="2 3">DSM 21650</strain>
    </source>
</reference>
<evidence type="ECO:0000313" key="2">
    <source>
        <dbReference type="EMBL" id="SDY88709.1"/>
    </source>
</evidence>
<dbReference type="Gene3D" id="2.40.33.20">
    <property type="entry name" value="PK beta-barrel domain-like"/>
    <property type="match status" value="1"/>
</dbReference>
<dbReference type="InterPro" id="IPR052716">
    <property type="entry name" value="MOSC_domain"/>
</dbReference>
<dbReference type="STRING" id="415015.SAMN05660462_01145"/>
<dbReference type="RefSeq" id="WP_091728446.1">
    <property type="nucleotide sequence ID" value="NZ_FNQE01000010.1"/>
</dbReference>
<dbReference type="PROSITE" id="PS51340">
    <property type="entry name" value="MOSC"/>
    <property type="match status" value="1"/>
</dbReference>
<evidence type="ECO:0000313" key="3">
    <source>
        <dbReference type="Proteomes" id="UP000198625"/>
    </source>
</evidence>
<dbReference type="PANTHER" id="PTHR36930">
    <property type="entry name" value="METAL-SULFUR CLUSTER BIOSYNTHESIS PROTEINS YUAD-RELATED"/>
    <property type="match status" value="1"/>
</dbReference>
<dbReference type="OrthoDB" id="9804286at2"/>
<dbReference type="SUPFAM" id="SSF50800">
    <property type="entry name" value="PK beta-barrel domain-like"/>
    <property type="match status" value="1"/>
</dbReference>
<proteinExistence type="predicted"/>
<dbReference type="PANTHER" id="PTHR36930:SF1">
    <property type="entry name" value="MOSC DOMAIN-CONTAINING PROTEIN"/>
    <property type="match status" value="1"/>
</dbReference>
<keyword evidence="3" id="KW-1185">Reference proteome</keyword>